<keyword evidence="7 8" id="KW-0472">Membrane</keyword>
<dbReference type="GO" id="GO:0098554">
    <property type="term" value="C:cytoplasmic side of endoplasmic reticulum membrane"/>
    <property type="evidence" value="ECO:0007669"/>
    <property type="project" value="TreeGrafter"/>
</dbReference>
<gene>
    <name evidence="9" type="ORF">KUCA_T00004589001</name>
</gene>
<feature type="transmembrane region" description="Helical" evidence="8">
    <location>
        <begin position="206"/>
        <end position="229"/>
    </location>
</feature>
<evidence type="ECO:0000256" key="1">
    <source>
        <dbReference type="ARBA" id="ARBA00004477"/>
    </source>
</evidence>
<feature type="transmembrane region" description="Helical" evidence="8">
    <location>
        <begin position="235"/>
        <end position="252"/>
    </location>
</feature>
<keyword evidence="6 8" id="KW-1133">Transmembrane helix</keyword>
<dbReference type="GO" id="GO:0098553">
    <property type="term" value="C:lumenal side of endoplasmic reticulum membrane"/>
    <property type="evidence" value="ECO:0007669"/>
    <property type="project" value="TreeGrafter"/>
</dbReference>
<evidence type="ECO:0000256" key="7">
    <source>
        <dbReference type="ARBA" id="ARBA00023136"/>
    </source>
</evidence>
<proteinExistence type="inferred from homology"/>
<reference evidence="9" key="1">
    <citation type="submission" date="2013-12" db="EMBL/GenBank/DDBJ databases">
        <authorList>
            <person name="Genoscope - CEA"/>
        </authorList>
    </citation>
    <scope>NUCLEOTIDE SEQUENCE</scope>
    <source>
        <strain evidence="9">CBS 1993</strain>
    </source>
</reference>
<evidence type="ECO:0000313" key="9">
    <source>
        <dbReference type="EMBL" id="CDK28605.1"/>
    </source>
</evidence>
<sequence>MDYVKEKTDSLAIKVATLVFRGDLFGNVVPPTLITFTIMILTAVTVVAIGANFGVVQPRNALDPVKGHPLYDDSDMDRLPSPELEVSDSGNVAMIFVLACASLTIFYQLIKSGHEKDLSYWLAVFFRYYNAKSAQHFYRNLLKIANRVTPVKFLSRFRLTLSLDPEVHPTGLDNLRAYPHTSISQERYEAMNEEAKTDVAKNDQFLNFYFSSAEIYALILAALQTWLFYRVDGPNNWLLSSLSSCAVAVYGVGSISISRFKYGFLLLVLLFVYDVYFVFFSEAMVAVATRLDVPLMVEVPMMVDYDESVLDGSKLPKPFVPKWMIGLGDMTVPGIFISLCLRFDLWLFHERNPNTHFYMSQKFPKPYYTAAMTAYALSLGITVTMMTVFERSQPALLYICPMLMASVAGLALLKGELGQLMNYNSGFPETKEEKFEWSEETKALVAKDLNDEDPDEDLDYVDTEVDEFDDDDDIELEIELEGKDAK</sequence>
<dbReference type="PANTHER" id="PTHR12174:SF23">
    <property type="entry name" value="MINOR HISTOCOMPATIBILITY ANTIGEN H13"/>
    <property type="match status" value="1"/>
</dbReference>
<feature type="transmembrane region" description="Helical" evidence="8">
    <location>
        <begin position="264"/>
        <end position="288"/>
    </location>
</feature>
<dbReference type="AlphaFoldDB" id="W6MXB6"/>
<keyword evidence="3 8" id="KW-0812">Transmembrane</keyword>
<dbReference type="GeneID" id="34521983"/>
<keyword evidence="10" id="KW-1185">Reference proteome</keyword>
<comment type="similarity">
    <text evidence="2">Belongs to the peptidase A22B family.</text>
</comment>
<protein>
    <submittedName>
        <fullName evidence="9">Uncharacterized protein</fullName>
    </submittedName>
</protein>
<evidence type="ECO:0000256" key="6">
    <source>
        <dbReference type="ARBA" id="ARBA00022989"/>
    </source>
</evidence>
<evidence type="ECO:0000256" key="3">
    <source>
        <dbReference type="ARBA" id="ARBA00022692"/>
    </source>
</evidence>
<evidence type="ECO:0000256" key="4">
    <source>
        <dbReference type="ARBA" id="ARBA00022801"/>
    </source>
</evidence>
<dbReference type="InterPro" id="IPR007369">
    <property type="entry name" value="Peptidase_A22B_SPP"/>
</dbReference>
<feature type="transmembrane region" description="Helical" evidence="8">
    <location>
        <begin position="323"/>
        <end position="347"/>
    </location>
</feature>
<keyword evidence="5" id="KW-0256">Endoplasmic reticulum</keyword>
<feature type="transmembrane region" description="Helical" evidence="8">
    <location>
        <begin position="367"/>
        <end position="389"/>
    </location>
</feature>
<evidence type="ECO:0000256" key="8">
    <source>
        <dbReference type="SAM" id="Phobius"/>
    </source>
</evidence>
<comment type="subcellular location">
    <subcellularLocation>
        <location evidence="1">Endoplasmic reticulum membrane</location>
        <topology evidence="1">Multi-pass membrane protein</topology>
    </subcellularLocation>
</comment>
<dbReference type="Proteomes" id="UP000019384">
    <property type="component" value="Unassembled WGS sequence"/>
</dbReference>
<dbReference type="HOGENOM" id="CLU_023799_3_0_1"/>
<accession>W6MXB6</accession>
<evidence type="ECO:0000256" key="5">
    <source>
        <dbReference type="ARBA" id="ARBA00022824"/>
    </source>
</evidence>
<feature type="transmembrane region" description="Helical" evidence="8">
    <location>
        <begin position="395"/>
        <end position="413"/>
    </location>
</feature>
<feature type="transmembrane region" description="Helical" evidence="8">
    <location>
        <begin position="33"/>
        <end position="55"/>
    </location>
</feature>
<name>W6MXB6_9ASCO</name>
<dbReference type="GO" id="GO:0006465">
    <property type="term" value="P:signal peptide processing"/>
    <property type="evidence" value="ECO:0007669"/>
    <property type="project" value="TreeGrafter"/>
</dbReference>
<dbReference type="PANTHER" id="PTHR12174">
    <property type="entry name" value="SIGNAL PEPTIDE PEPTIDASE"/>
    <property type="match status" value="1"/>
</dbReference>
<evidence type="ECO:0000313" key="10">
    <source>
        <dbReference type="Proteomes" id="UP000019384"/>
    </source>
</evidence>
<dbReference type="InterPro" id="IPR006639">
    <property type="entry name" value="Preselin/SPP"/>
</dbReference>
<dbReference type="EMBL" id="HG793129">
    <property type="protein sequence ID" value="CDK28605.1"/>
    <property type="molecule type" value="Genomic_DNA"/>
</dbReference>
<reference evidence="9" key="2">
    <citation type="submission" date="2014-02" db="EMBL/GenBank/DDBJ databases">
        <title>Complete DNA sequence of /Kuraishia capsulata/ illustrates novel genomic features among budding yeasts (/Saccharomycotina/).</title>
        <authorList>
            <person name="Morales L."/>
            <person name="Noel B."/>
            <person name="Porcel B."/>
            <person name="Marcet-Houben M."/>
            <person name="Hullo M-F."/>
            <person name="Sacerdot C."/>
            <person name="Tekaia F."/>
            <person name="Leh-Louis V."/>
            <person name="Despons L."/>
            <person name="Khanna V."/>
            <person name="Aury J-M."/>
            <person name="Barbe V."/>
            <person name="Couloux A."/>
            <person name="Labadie K."/>
            <person name="Pelletier E."/>
            <person name="Souciet J-L."/>
            <person name="Boekhout T."/>
            <person name="Gabaldon T."/>
            <person name="Wincker P."/>
            <person name="Dujon B."/>
        </authorList>
    </citation>
    <scope>NUCLEOTIDE SEQUENCE</scope>
    <source>
        <strain evidence="9">CBS 1993</strain>
    </source>
</reference>
<keyword evidence="4" id="KW-0378">Hydrolase</keyword>
<evidence type="ECO:0000256" key="2">
    <source>
        <dbReference type="ARBA" id="ARBA00006859"/>
    </source>
</evidence>
<dbReference type="GO" id="GO:0033619">
    <property type="term" value="P:membrane protein proteolysis"/>
    <property type="evidence" value="ECO:0007669"/>
    <property type="project" value="TreeGrafter"/>
</dbReference>
<dbReference type="SMART" id="SM00730">
    <property type="entry name" value="PSN"/>
    <property type="match status" value="1"/>
</dbReference>
<dbReference type="STRING" id="1382522.W6MXB6"/>
<dbReference type="OrthoDB" id="29661at2759"/>
<dbReference type="RefSeq" id="XP_022460595.1">
    <property type="nucleotide sequence ID" value="XM_022601338.1"/>
</dbReference>
<organism evidence="9 10">
    <name type="scientific">Kuraishia capsulata CBS 1993</name>
    <dbReference type="NCBI Taxonomy" id="1382522"/>
    <lineage>
        <taxon>Eukaryota</taxon>
        <taxon>Fungi</taxon>
        <taxon>Dikarya</taxon>
        <taxon>Ascomycota</taxon>
        <taxon>Saccharomycotina</taxon>
        <taxon>Pichiomycetes</taxon>
        <taxon>Pichiales</taxon>
        <taxon>Pichiaceae</taxon>
        <taxon>Kuraishia</taxon>
    </lineage>
</organism>
<dbReference type="GO" id="GO:0042500">
    <property type="term" value="F:aspartic endopeptidase activity, intramembrane cleaving"/>
    <property type="evidence" value="ECO:0007669"/>
    <property type="project" value="InterPro"/>
</dbReference>
<dbReference type="Pfam" id="PF04258">
    <property type="entry name" value="Peptidase_A22B"/>
    <property type="match status" value="1"/>
</dbReference>